<evidence type="ECO:0000256" key="8">
    <source>
        <dbReference type="SAM" id="MobiDB-lite"/>
    </source>
</evidence>
<dbReference type="PANTHER" id="PTHR12537:SF12">
    <property type="entry name" value="MATERNAL PROTEIN PUMILIO"/>
    <property type="match status" value="1"/>
</dbReference>
<feature type="repeat" description="Pumilio" evidence="7">
    <location>
        <begin position="261"/>
        <end position="296"/>
    </location>
</feature>
<evidence type="ECO:0000259" key="9">
    <source>
        <dbReference type="PROSITE" id="PS50303"/>
    </source>
</evidence>
<feature type="region of interest" description="Disordered" evidence="8">
    <location>
        <begin position="1"/>
        <end position="21"/>
    </location>
</feature>
<keyword evidence="3" id="KW-0677">Repeat</keyword>
<dbReference type="FunFam" id="1.25.10.10:FF:000004">
    <property type="entry name" value="Pumilio homolog 1 isoform 2"/>
    <property type="match status" value="1"/>
</dbReference>
<dbReference type="Pfam" id="PF00806">
    <property type="entry name" value="PUF"/>
    <property type="match status" value="8"/>
</dbReference>
<dbReference type="InterPro" id="IPR033712">
    <property type="entry name" value="Pumilio_RNA-bd"/>
</dbReference>
<evidence type="ECO:0000256" key="4">
    <source>
        <dbReference type="ARBA" id="ARBA00022884"/>
    </source>
</evidence>
<comment type="caution">
    <text evidence="10">The sequence shown here is derived from an EMBL/GenBank/DDBJ whole genome shotgun (WGS) entry which is preliminary data.</text>
</comment>
<dbReference type="Proteomes" id="UP000736335">
    <property type="component" value="Unassembled WGS sequence"/>
</dbReference>
<evidence type="ECO:0000313" key="10">
    <source>
        <dbReference type="EMBL" id="KAF9792786.1"/>
    </source>
</evidence>
<evidence type="ECO:0000313" key="11">
    <source>
        <dbReference type="Proteomes" id="UP000736335"/>
    </source>
</evidence>
<accession>A0A9P6HQY8</accession>
<evidence type="ECO:0000256" key="1">
    <source>
        <dbReference type="ARBA" id="ARBA00004496"/>
    </source>
</evidence>
<comment type="similarity">
    <text evidence="5">Belongs to the PUF3 family.</text>
</comment>
<evidence type="ECO:0000256" key="3">
    <source>
        <dbReference type="ARBA" id="ARBA00022737"/>
    </source>
</evidence>
<reference evidence="10" key="2">
    <citation type="submission" date="2020-11" db="EMBL/GenBank/DDBJ databases">
        <authorList>
            <consortium name="DOE Joint Genome Institute"/>
            <person name="Kuo A."/>
            <person name="Miyauchi S."/>
            <person name="Kiss E."/>
            <person name="Drula E."/>
            <person name="Kohler A."/>
            <person name="Sanchez-Garcia M."/>
            <person name="Andreopoulos B."/>
            <person name="Barry K.W."/>
            <person name="Bonito G."/>
            <person name="Buee M."/>
            <person name="Carver A."/>
            <person name="Chen C."/>
            <person name="Cichocki N."/>
            <person name="Clum A."/>
            <person name="Culley D."/>
            <person name="Crous P.W."/>
            <person name="Fauchery L."/>
            <person name="Girlanda M."/>
            <person name="Hayes R."/>
            <person name="Keri Z."/>
            <person name="Labutti K."/>
            <person name="Lipzen A."/>
            <person name="Lombard V."/>
            <person name="Magnuson J."/>
            <person name="Maillard F."/>
            <person name="Morin E."/>
            <person name="Murat C."/>
            <person name="Nolan M."/>
            <person name="Ohm R."/>
            <person name="Pangilinan J."/>
            <person name="Pereira M."/>
            <person name="Perotto S."/>
            <person name="Peter M."/>
            <person name="Riley R."/>
            <person name="Sitrit Y."/>
            <person name="Stielow B."/>
            <person name="Szollosi G."/>
            <person name="Zifcakova L."/>
            <person name="Stursova M."/>
            <person name="Spatafora J.W."/>
            <person name="Tedersoo L."/>
            <person name="Vaario L.-M."/>
            <person name="Yamada A."/>
            <person name="Yan M."/>
            <person name="Wang P."/>
            <person name="Xu J."/>
            <person name="Bruns T."/>
            <person name="Baldrian P."/>
            <person name="Vilgalys R."/>
            <person name="Henrissat B."/>
            <person name="Grigoriev I.V."/>
            <person name="Hibbett D."/>
            <person name="Nagy L.G."/>
            <person name="Martin F.M."/>
        </authorList>
    </citation>
    <scope>NUCLEOTIDE SEQUENCE</scope>
    <source>
        <strain evidence="10">UH-Tt-Lm1</strain>
    </source>
</reference>
<feature type="repeat" description="Pumilio" evidence="7">
    <location>
        <begin position="81"/>
        <end position="117"/>
    </location>
</feature>
<dbReference type="Gene3D" id="1.25.10.10">
    <property type="entry name" value="Leucine-rich Repeat Variant"/>
    <property type="match status" value="1"/>
</dbReference>
<comment type="subcellular location">
    <subcellularLocation>
        <location evidence="1">Cytoplasm</location>
    </subcellularLocation>
</comment>
<feature type="repeat" description="Pumilio" evidence="7">
    <location>
        <begin position="118"/>
        <end position="153"/>
    </location>
</feature>
<dbReference type="GO" id="GO:0005737">
    <property type="term" value="C:cytoplasm"/>
    <property type="evidence" value="ECO:0007669"/>
    <property type="project" value="UniProtKB-SubCell"/>
</dbReference>
<dbReference type="PROSITE" id="PS50302">
    <property type="entry name" value="PUM"/>
    <property type="match status" value="7"/>
</dbReference>
<keyword evidence="4" id="KW-0694">RNA-binding</keyword>
<keyword evidence="11" id="KW-1185">Reference proteome</keyword>
<dbReference type="SMART" id="SM00025">
    <property type="entry name" value="Pumilio"/>
    <property type="match status" value="8"/>
</dbReference>
<dbReference type="CDD" id="cd07920">
    <property type="entry name" value="Pumilio"/>
    <property type="match status" value="1"/>
</dbReference>
<dbReference type="PANTHER" id="PTHR12537">
    <property type="entry name" value="RNA BINDING PROTEIN PUMILIO-RELATED"/>
    <property type="match status" value="1"/>
</dbReference>
<dbReference type="SUPFAM" id="SSF48371">
    <property type="entry name" value="ARM repeat"/>
    <property type="match status" value="1"/>
</dbReference>
<dbReference type="GO" id="GO:0003730">
    <property type="term" value="F:mRNA 3'-UTR binding"/>
    <property type="evidence" value="ECO:0007669"/>
    <property type="project" value="TreeGrafter"/>
</dbReference>
<organism evidence="10 11">
    <name type="scientific">Thelephora terrestris</name>
    <dbReference type="NCBI Taxonomy" id="56493"/>
    <lineage>
        <taxon>Eukaryota</taxon>
        <taxon>Fungi</taxon>
        <taxon>Dikarya</taxon>
        <taxon>Basidiomycota</taxon>
        <taxon>Agaricomycotina</taxon>
        <taxon>Agaricomycetes</taxon>
        <taxon>Thelephorales</taxon>
        <taxon>Thelephoraceae</taxon>
        <taxon>Thelephora</taxon>
    </lineage>
</organism>
<gene>
    <name evidence="10" type="ORF">BJ322DRAFT_1097778</name>
</gene>
<feature type="repeat" description="Pumilio" evidence="7">
    <location>
        <begin position="45"/>
        <end position="80"/>
    </location>
</feature>
<protein>
    <recommendedName>
        <fullName evidence="6">Pumilio homology domain family member 3</fullName>
    </recommendedName>
</protein>
<name>A0A9P6HQY8_9AGAM</name>
<dbReference type="OrthoDB" id="668540at2759"/>
<evidence type="ECO:0000256" key="2">
    <source>
        <dbReference type="ARBA" id="ARBA00022490"/>
    </source>
</evidence>
<feature type="repeat" description="Pumilio" evidence="7">
    <location>
        <begin position="225"/>
        <end position="260"/>
    </location>
</feature>
<sequence>MYGLNSPHGFPQGMRTGRREDSVPLRSPLLEDFRTNKTRKWELRDIFGYIVEFSGDQHGSRFIQQKLESATSDEKEIIFNEIVPHNALQLIQDVFGNYVIQKLFEYGTQIQKTALANTMEGHVLQLSLQMYGCRVVQKAVEYILPDQQASFVREIDAHVLKCVKDANGNHVVQKLIERVSPDRLEFVNAFRGNVYELSTHPYGCRVLQRCFEHLPEEQTRPLLDELHKYTTNLMQDQFGNYVVQFVLEHGNVHDRSLMVSKLRGQMLNMSRHKFASNVCEKALVTADPESRRLLIEEIMSPKQDGVSPIVTMMKDQFANYVLQRALSVAEGEQRELLIGKIRPQLTSMRRYSSAYSKHLISIERLIEKCSQGLPDTTTTTG</sequence>
<dbReference type="InterPro" id="IPR016024">
    <property type="entry name" value="ARM-type_fold"/>
</dbReference>
<evidence type="ECO:0000256" key="7">
    <source>
        <dbReference type="PROSITE-ProRule" id="PRU00317"/>
    </source>
</evidence>
<dbReference type="AlphaFoldDB" id="A0A9P6HQY8"/>
<dbReference type="InterPro" id="IPR033133">
    <property type="entry name" value="PUM-HD"/>
</dbReference>
<evidence type="ECO:0000256" key="6">
    <source>
        <dbReference type="ARBA" id="ARBA00081811"/>
    </source>
</evidence>
<feature type="domain" description="PUM-HD" evidence="9">
    <location>
        <begin position="25"/>
        <end position="367"/>
    </location>
</feature>
<dbReference type="InterPro" id="IPR011989">
    <property type="entry name" value="ARM-like"/>
</dbReference>
<proteinExistence type="inferred from homology"/>
<feature type="repeat" description="Pumilio" evidence="7">
    <location>
        <begin position="189"/>
        <end position="224"/>
    </location>
</feature>
<dbReference type="EMBL" id="WIUZ02000001">
    <property type="protein sequence ID" value="KAF9792786.1"/>
    <property type="molecule type" value="Genomic_DNA"/>
</dbReference>
<dbReference type="GO" id="GO:0000288">
    <property type="term" value="P:nuclear-transcribed mRNA catabolic process, deadenylation-dependent decay"/>
    <property type="evidence" value="ECO:0007669"/>
    <property type="project" value="TreeGrafter"/>
</dbReference>
<dbReference type="InterPro" id="IPR001313">
    <property type="entry name" value="Pumilio_RNA-bd_rpt"/>
</dbReference>
<keyword evidence="2" id="KW-0963">Cytoplasm</keyword>
<feature type="repeat" description="Pumilio" evidence="7">
    <location>
        <begin position="297"/>
        <end position="339"/>
    </location>
</feature>
<evidence type="ECO:0000256" key="5">
    <source>
        <dbReference type="ARBA" id="ARBA00060736"/>
    </source>
</evidence>
<dbReference type="PROSITE" id="PS50303">
    <property type="entry name" value="PUM_HD"/>
    <property type="match status" value="1"/>
</dbReference>
<reference evidence="10" key="1">
    <citation type="journal article" date="2020" name="Nat. Commun.">
        <title>Large-scale genome sequencing of mycorrhizal fungi provides insights into the early evolution of symbiotic traits.</title>
        <authorList>
            <person name="Miyauchi S."/>
            <person name="Kiss E."/>
            <person name="Kuo A."/>
            <person name="Drula E."/>
            <person name="Kohler A."/>
            <person name="Sanchez-Garcia M."/>
            <person name="Morin E."/>
            <person name="Andreopoulos B."/>
            <person name="Barry K.W."/>
            <person name="Bonito G."/>
            <person name="Buee M."/>
            <person name="Carver A."/>
            <person name="Chen C."/>
            <person name="Cichocki N."/>
            <person name="Clum A."/>
            <person name="Culley D."/>
            <person name="Crous P.W."/>
            <person name="Fauchery L."/>
            <person name="Girlanda M."/>
            <person name="Hayes R.D."/>
            <person name="Keri Z."/>
            <person name="LaButti K."/>
            <person name="Lipzen A."/>
            <person name="Lombard V."/>
            <person name="Magnuson J."/>
            <person name="Maillard F."/>
            <person name="Murat C."/>
            <person name="Nolan M."/>
            <person name="Ohm R.A."/>
            <person name="Pangilinan J."/>
            <person name="Pereira M.F."/>
            <person name="Perotto S."/>
            <person name="Peter M."/>
            <person name="Pfister S."/>
            <person name="Riley R."/>
            <person name="Sitrit Y."/>
            <person name="Stielow J.B."/>
            <person name="Szollosi G."/>
            <person name="Zifcakova L."/>
            <person name="Stursova M."/>
            <person name="Spatafora J.W."/>
            <person name="Tedersoo L."/>
            <person name="Vaario L.M."/>
            <person name="Yamada A."/>
            <person name="Yan M."/>
            <person name="Wang P."/>
            <person name="Xu J."/>
            <person name="Bruns T."/>
            <person name="Baldrian P."/>
            <person name="Vilgalys R."/>
            <person name="Dunand C."/>
            <person name="Henrissat B."/>
            <person name="Grigoriev I.V."/>
            <person name="Hibbett D."/>
            <person name="Nagy L.G."/>
            <person name="Martin F.M."/>
        </authorList>
    </citation>
    <scope>NUCLEOTIDE SEQUENCE</scope>
    <source>
        <strain evidence="10">UH-Tt-Lm1</strain>
    </source>
</reference>